<evidence type="ECO:0000256" key="7">
    <source>
        <dbReference type="ARBA" id="ARBA00022822"/>
    </source>
</evidence>
<evidence type="ECO:0000256" key="4">
    <source>
        <dbReference type="ARBA" id="ARBA00011270"/>
    </source>
</evidence>
<dbReference type="PANTHER" id="PTHR48077:SF3">
    <property type="entry name" value="TRYPTOPHAN SYNTHASE"/>
    <property type="match status" value="1"/>
</dbReference>
<evidence type="ECO:0000256" key="8">
    <source>
        <dbReference type="ARBA" id="ARBA00022898"/>
    </source>
</evidence>
<keyword evidence="7" id="KW-0822">Tryptophan biosynthesis</keyword>
<dbReference type="FunFam" id="3.40.50.1100:FF:000001">
    <property type="entry name" value="Tryptophan synthase beta chain"/>
    <property type="match status" value="1"/>
</dbReference>
<dbReference type="Gene3D" id="3.40.50.1100">
    <property type="match status" value="2"/>
</dbReference>
<dbReference type="AlphaFoldDB" id="A0A6J4LES6"/>
<evidence type="ECO:0000256" key="3">
    <source>
        <dbReference type="ARBA" id="ARBA00009982"/>
    </source>
</evidence>
<dbReference type="InterPro" id="IPR006654">
    <property type="entry name" value="Trp_synth_beta"/>
</dbReference>
<dbReference type="GO" id="GO:0005737">
    <property type="term" value="C:cytoplasm"/>
    <property type="evidence" value="ECO:0007669"/>
    <property type="project" value="TreeGrafter"/>
</dbReference>
<evidence type="ECO:0000256" key="10">
    <source>
        <dbReference type="ARBA" id="ARBA00023239"/>
    </source>
</evidence>
<comment type="subunit">
    <text evidence="4">Tetramer of two alpha and two beta chains.</text>
</comment>
<feature type="non-terminal residue" evidence="13">
    <location>
        <position position="1"/>
    </location>
</feature>
<evidence type="ECO:0000256" key="11">
    <source>
        <dbReference type="ARBA" id="ARBA00049047"/>
    </source>
</evidence>
<dbReference type="PANTHER" id="PTHR48077">
    <property type="entry name" value="TRYPTOPHAN SYNTHASE-RELATED"/>
    <property type="match status" value="1"/>
</dbReference>
<dbReference type="CDD" id="cd06446">
    <property type="entry name" value="Trp-synth_B"/>
    <property type="match status" value="1"/>
</dbReference>
<dbReference type="InterPro" id="IPR036052">
    <property type="entry name" value="TrpB-like_PALP_sf"/>
</dbReference>
<sequence>TGTTGAASTGAAGEKLFGERGPYFGDFGGRFVPEALIAALDELEREYLAAVADPAFAAELEHLQRTYTGRPSILTEVARFAAHAGGARVLLKREDLNHTGSHKINNVLGQALLTKRMGKTRIIAETGAGQHGVASATAAALMGLECVVYMGEEDTRRQALNVARMRLLGAEVVPVTTGTRTLKDALNEALRDWVANVEGTHYLLGTVAGPHPFPAMVRDFQRVIGVEARAQVLELTGRLPDVVAACVGGGSNAIGIFHAFLDDPGVALLGLEAAGDGVDSGRHAAAVNGGVAGVLHGSRSMVLQDEDGQTRDSHSISAGLDYPGIGPEHAWLAASGRARYVPV</sequence>
<reference evidence="13" key="1">
    <citation type="submission" date="2020-02" db="EMBL/GenBank/DDBJ databases">
        <authorList>
            <person name="Meier V. D."/>
        </authorList>
    </citation>
    <scope>NUCLEOTIDE SEQUENCE</scope>
    <source>
        <strain evidence="13">AVDCRST_MAG40</strain>
    </source>
</reference>
<evidence type="ECO:0000256" key="1">
    <source>
        <dbReference type="ARBA" id="ARBA00001933"/>
    </source>
</evidence>
<protein>
    <recommendedName>
        <fullName evidence="5">tryptophan synthase</fullName>
        <ecNumber evidence="5">4.2.1.20</ecNumber>
    </recommendedName>
</protein>
<evidence type="ECO:0000256" key="5">
    <source>
        <dbReference type="ARBA" id="ARBA00012043"/>
    </source>
</evidence>
<dbReference type="InterPro" id="IPR006653">
    <property type="entry name" value="Trp_synth_b_CS"/>
</dbReference>
<dbReference type="PIRSF" id="PIRSF001413">
    <property type="entry name" value="Trp_syn_beta"/>
    <property type="match status" value="1"/>
</dbReference>
<dbReference type="PROSITE" id="PS00168">
    <property type="entry name" value="TRP_SYNTHASE_BETA"/>
    <property type="match status" value="1"/>
</dbReference>
<feature type="non-terminal residue" evidence="13">
    <location>
        <position position="343"/>
    </location>
</feature>
<comment type="similarity">
    <text evidence="3">Belongs to the TrpB family.</text>
</comment>
<proteinExistence type="inferred from homology"/>
<evidence type="ECO:0000256" key="2">
    <source>
        <dbReference type="ARBA" id="ARBA00004733"/>
    </source>
</evidence>
<dbReference type="UniPathway" id="UPA00035">
    <property type="reaction ID" value="UER00044"/>
</dbReference>
<comment type="pathway">
    <text evidence="2">Amino-acid biosynthesis; L-tryptophan biosynthesis; L-tryptophan from chorismate: step 5/5.</text>
</comment>
<dbReference type="SUPFAM" id="SSF53686">
    <property type="entry name" value="Tryptophan synthase beta subunit-like PLP-dependent enzymes"/>
    <property type="match status" value="1"/>
</dbReference>
<dbReference type="InterPro" id="IPR001926">
    <property type="entry name" value="TrpB-like_PALP"/>
</dbReference>
<evidence type="ECO:0000313" key="13">
    <source>
        <dbReference type="EMBL" id="CAA9328808.1"/>
    </source>
</evidence>
<dbReference type="EMBL" id="CADCTX010000567">
    <property type="protein sequence ID" value="CAA9328808.1"/>
    <property type="molecule type" value="Genomic_DNA"/>
</dbReference>
<dbReference type="EC" id="4.2.1.20" evidence="5"/>
<evidence type="ECO:0000259" key="12">
    <source>
        <dbReference type="Pfam" id="PF00291"/>
    </source>
</evidence>
<dbReference type="NCBIfam" id="TIGR00263">
    <property type="entry name" value="trpB"/>
    <property type="match status" value="1"/>
</dbReference>
<dbReference type="InterPro" id="IPR023026">
    <property type="entry name" value="Trp_synth_beta/beta-like"/>
</dbReference>
<feature type="domain" description="Tryptophan synthase beta chain-like PALP" evidence="12">
    <location>
        <begin position="69"/>
        <end position="275"/>
    </location>
</feature>
<keyword evidence="8" id="KW-0663">Pyridoxal phosphate</keyword>
<dbReference type="Pfam" id="PF00291">
    <property type="entry name" value="PALP"/>
    <property type="match status" value="1"/>
</dbReference>
<comment type="cofactor">
    <cofactor evidence="1">
        <name>pyridoxal 5'-phosphate</name>
        <dbReference type="ChEBI" id="CHEBI:597326"/>
    </cofactor>
</comment>
<keyword evidence="9" id="KW-0057">Aromatic amino acid biosynthesis</keyword>
<organism evidence="13">
    <name type="scientific">uncultured Gemmatimonadaceae bacterium</name>
    <dbReference type="NCBI Taxonomy" id="246130"/>
    <lineage>
        <taxon>Bacteria</taxon>
        <taxon>Pseudomonadati</taxon>
        <taxon>Gemmatimonadota</taxon>
        <taxon>Gemmatimonadia</taxon>
        <taxon>Gemmatimonadales</taxon>
        <taxon>Gemmatimonadaceae</taxon>
        <taxon>environmental samples</taxon>
    </lineage>
</organism>
<evidence type="ECO:0000256" key="6">
    <source>
        <dbReference type="ARBA" id="ARBA00022605"/>
    </source>
</evidence>
<accession>A0A6J4LES6</accession>
<name>A0A6J4LES6_9BACT</name>
<gene>
    <name evidence="13" type="ORF">AVDCRST_MAG40-1821</name>
</gene>
<keyword evidence="6" id="KW-0028">Amino-acid biosynthesis</keyword>
<comment type="catalytic activity">
    <reaction evidence="11">
        <text>(1S,2R)-1-C-(indol-3-yl)glycerol 3-phosphate + L-serine = D-glyceraldehyde 3-phosphate + L-tryptophan + H2O</text>
        <dbReference type="Rhea" id="RHEA:10532"/>
        <dbReference type="ChEBI" id="CHEBI:15377"/>
        <dbReference type="ChEBI" id="CHEBI:33384"/>
        <dbReference type="ChEBI" id="CHEBI:57912"/>
        <dbReference type="ChEBI" id="CHEBI:58866"/>
        <dbReference type="ChEBI" id="CHEBI:59776"/>
        <dbReference type="EC" id="4.2.1.20"/>
    </reaction>
</comment>
<keyword evidence="10 13" id="KW-0456">Lyase</keyword>
<dbReference type="GO" id="GO:0004834">
    <property type="term" value="F:tryptophan synthase activity"/>
    <property type="evidence" value="ECO:0007669"/>
    <property type="project" value="UniProtKB-EC"/>
</dbReference>
<evidence type="ECO:0000256" key="9">
    <source>
        <dbReference type="ARBA" id="ARBA00023141"/>
    </source>
</evidence>